<comment type="caution">
    <text evidence="1">The sequence shown here is derived from an EMBL/GenBank/DDBJ whole genome shotgun (WGS) entry which is preliminary data.</text>
</comment>
<dbReference type="Proteomes" id="UP001194714">
    <property type="component" value="Unassembled WGS sequence"/>
</dbReference>
<sequence>MGYIREKDLRDGCTRYYAEVQFKGFPRLTATFSRKTDAKLWIQKTENELRCGRNQLIADSRKRTFKNAIDRYFKEQSISVVKRGHLRWWEKELDHYYLKDIRPCLISQKKQKLLTEPTEKGVMRSGSTCNRYLATLSHLMSLCEKQWE</sequence>
<evidence type="ECO:0008006" key="3">
    <source>
        <dbReference type="Google" id="ProtNLM"/>
    </source>
</evidence>
<dbReference type="EMBL" id="JAAEJV010000112">
    <property type="protein sequence ID" value="MBF5060267.1"/>
    <property type="molecule type" value="Genomic_DNA"/>
</dbReference>
<organism evidence="1 2">
    <name type="scientific">Candidatus Neptunichlamydia vexilliferae</name>
    <dbReference type="NCBI Taxonomy" id="1651774"/>
    <lineage>
        <taxon>Bacteria</taxon>
        <taxon>Pseudomonadati</taxon>
        <taxon>Chlamydiota</taxon>
        <taxon>Chlamydiia</taxon>
        <taxon>Parachlamydiales</taxon>
        <taxon>Simkaniaceae</taxon>
        <taxon>Candidatus Neptunichlamydia</taxon>
    </lineage>
</organism>
<dbReference type="RefSeq" id="WP_194848581.1">
    <property type="nucleotide sequence ID" value="NZ_JAAEJV010000112.1"/>
</dbReference>
<name>A0ABS0B1L5_9BACT</name>
<accession>A0ABS0B1L5</accession>
<evidence type="ECO:0000313" key="1">
    <source>
        <dbReference type="EMBL" id="MBF5060267.1"/>
    </source>
</evidence>
<keyword evidence="2" id="KW-1185">Reference proteome</keyword>
<protein>
    <recommendedName>
        <fullName evidence="3">Integrase</fullName>
    </recommendedName>
</protein>
<gene>
    <name evidence="1" type="ORF">NEPTK9_001800</name>
</gene>
<proteinExistence type="predicted"/>
<reference evidence="1 2" key="1">
    <citation type="submission" date="2020-01" db="EMBL/GenBank/DDBJ databases">
        <title>Draft genome sequence of Cand. Neptunochlamydia vexilliferae K9.</title>
        <authorList>
            <person name="Schulz F."/>
            <person name="Koestlbacher S."/>
            <person name="Wascher F."/>
            <person name="Pizzetti I."/>
            <person name="Horn M."/>
        </authorList>
    </citation>
    <scope>NUCLEOTIDE SEQUENCE [LARGE SCALE GENOMIC DNA]</scope>
    <source>
        <strain evidence="1 2">K9</strain>
    </source>
</reference>
<evidence type="ECO:0000313" key="2">
    <source>
        <dbReference type="Proteomes" id="UP001194714"/>
    </source>
</evidence>